<reference evidence="2" key="1">
    <citation type="journal article" date="2019" name="Int. J. Syst. Evol. Microbiol.">
        <title>The Global Catalogue of Microorganisms (GCM) 10K type strain sequencing project: providing services to taxonomists for standard genome sequencing and annotation.</title>
        <authorList>
            <consortium name="The Broad Institute Genomics Platform"/>
            <consortium name="The Broad Institute Genome Sequencing Center for Infectious Disease"/>
            <person name="Wu L."/>
            <person name="Ma J."/>
        </authorList>
    </citation>
    <scope>NUCLEOTIDE SEQUENCE [LARGE SCALE GENOMIC DNA]</scope>
    <source>
        <strain evidence="2">JCM 17452</strain>
    </source>
</reference>
<proteinExistence type="predicted"/>
<dbReference type="EMBL" id="BAABAV010000001">
    <property type="protein sequence ID" value="GAA4268210.1"/>
    <property type="molecule type" value="Genomic_DNA"/>
</dbReference>
<evidence type="ECO:0000313" key="1">
    <source>
        <dbReference type="EMBL" id="GAA4268210.1"/>
    </source>
</evidence>
<gene>
    <name evidence="1" type="ORF">GCM10022257_03110</name>
</gene>
<keyword evidence="2" id="KW-1185">Reference proteome</keyword>
<dbReference type="Proteomes" id="UP001500027">
    <property type="component" value="Unassembled WGS sequence"/>
</dbReference>
<accession>A0ABP8E833</accession>
<name>A0ABP8E833_9FLAO</name>
<dbReference type="RefSeq" id="WP_139001816.1">
    <property type="nucleotide sequence ID" value="NZ_BAABAV010000001.1"/>
</dbReference>
<sequence>METQSISTKEINLDQEIKLIDGHFTPSEAGDIINSVLDVKINFHKLQRLSRTEGNANDTCEYDNSRIIELIDAKHDAKDYFKDARLKGKKLRIESIITIQVED</sequence>
<protein>
    <submittedName>
        <fullName evidence="1">Uncharacterized protein</fullName>
    </submittedName>
</protein>
<evidence type="ECO:0000313" key="2">
    <source>
        <dbReference type="Proteomes" id="UP001500027"/>
    </source>
</evidence>
<organism evidence="1 2">
    <name type="scientific">Hyunsoonleella aestuarii</name>
    <dbReference type="NCBI Taxonomy" id="912802"/>
    <lineage>
        <taxon>Bacteria</taxon>
        <taxon>Pseudomonadati</taxon>
        <taxon>Bacteroidota</taxon>
        <taxon>Flavobacteriia</taxon>
        <taxon>Flavobacteriales</taxon>
        <taxon>Flavobacteriaceae</taxon>
    </lineage>
</organism>
<comment type="caution">
    <text evidence="1">The sequence shown here is derived from an EMBL/GenBank/DDBJ whole genome shotgun (WGS) entry which is preliminary data.</text>
</comment>